<feature type="region of interest" description="Disordered" evidence="1">
    <location>
        <begin position="386"/>
        <end position="429"/>
    </location>
</feature>
<dbReference type="AlphaFoldDB" id="A0AAD7A513"/>
<organism evidence="2 3">
    <name type="scientific">Mycena albidolilacea</name>
    <dbReference type="NCBI Taxonomy" id="1033008"/>
    <lineage>
        <taxon>Eukaryota</taxon>
        <taxon>Fungi</taxon>
        <taxon>Dikarya</taxon>
        <taxon>Basidiomycota</taxon>
        <taxon>Agaricomycotina</taxon>
        <taxon>Agaricomycetes</taxon>
        <taxon>Agaricomycetidae</taxon>
        <taxon>Agaricales</taxon>
        <taxon>Marasmiineae</taxon>
        <taxon>Mycenaceae</taxon>
        <taxon>Mycena</taxon>
    </lineage>
</organism>
<feature type="compositionally biased region" description="Basic and acidic residues" evidence="1">
    <location>
        <begin position="276"/>
        <end position="293"/>
    </location>
</feature>
<accession>A0AAD7A513</accession>
<evidence type="ECO:0000313" key="3">
    <source>
        <dbReference type="Proteomes" id="UP001218218"/>
    </source>
</evidence>
<comment type="caution">
    <text evidence="2">The sequence shown here is derived from an EMBL/GenBank/DDBJ whole genome shotgun (WGS) entry which is preliminary data.</text>
</comment>
<sequence length="429" mass="46474">MCASWRTQGQHAGSHDDPLIAIYIKAEPPSAVYIRGKTARMFAQRHTSVIDTATSGKVAVNVDFKHLSYLVYLAPLTDSLSHLFHILALIIATATHVFPRSISRNLYLPSGFVANLCNIQRVHKQAVRKGNTGRDSRICPTGHGEVLGTSGEDAETELGADEAPIDSTTSSQSTLAGGIEALSRHIKSRILYNRVGGEVFCICFVAHCCWREEEDMLSAGMTACELHLIFQTIGSEDRQWYAAIPCDTLALDRGMRYGGRKGGSRREAGGGAETRSAPDKEAKVEDRRDAERVGLGHVRGRRESVRTHSGTITPAARAGVGGVGIAQGLAGGVALRSGLEVAISETETSRVEQCRADLDERGRGRTRAGWEGLCARVLGILLGNRDPQRKAQDSERTRKVVRRRRSIEASMSGLKAQLQSASRRHGKGA</sequence>
<evidence type="ECO:0000256" key="1">
    <source>
        <dbReference type="SAM" id="MobiDB-lite"/>
    </source>
</evidence>
<reference evidence="2" key="1">
    <citation type="submission" date="2023-03" db="EMBL/GenBank/DDBJ databases">
        <title>Massive genome expansion in bonnet fungi (Mycena s.s.) driven by repeated elements and novel gene families across ecological guilds.</title>
        <authorList>
            <consortium name="Lawrence Berkeley National Laboratory"/>
            <person name="Harder C.B."/>
            <person name="Miyauchi S."/>
            <person name="Viragh M."/>
            <person name="Kuo A."/>
            <person name="Thoen E."/>
            <person name="Andreopoulos B."/>
            <person name="Lu D."/>
            <person name="Skrede I."/>
            <person name="Drula E."/>
            <person name="Henrissat B."/>
            <person name="Morin E."/>
            <person name="Kohler A."/>
            <person name="Barry K."/>
            <person name="LaButti K."/>
            <person name="Morin E."/>
            <person name="Salamov A."/>
            <person name="Lipzen A."/>
            <person name="Mereny Z."/>
            <person name="Hegedus B."/>
            <person name="Baldrian P."/>
            <person name="Stursova M."/>
            <person name="Weitz H."/>
            <person name="Taylor A."/>
            <person name="Grigoriev I.V."/>
            <person name="Nagy L.G."/>
            <person name="Martin F."/>
            <person name="Kauserud H."/>
        </authorList>
    </citation>
    <scope>NUCLEOTIDE SEQUENCE</scope>
    <source>
        <strain evidence="2">CBHHK002</strain>
    </source>
</reference>
<evidence type="ECO:0000313" key="2">
    <source>
        <dbReference type="EMBL" id="KAJ7349596.1"/>
    </source>
</evidence>
<protein>
    <submittedName>
        <fullName evidence="2">Uncharacterized protein</fullName>
    </submittedName>
</protein>
<gene>
    <name evidence="2" type="ORF">DFH08DRAFT_806948</name>
</gene>
<feature type="region of interest" description="Disordered" evidence="1">
    <location>
        <begin position="260"/>
        <end position="293"/>
    </location>
</feature>
<feature type="compositionally biased region" description="Basic and acidic residues" evidence="1">
    <location>
        <begin position="386"/>
        <end position="398"/>
    </location>
</feature>
<dbReference type="EMBL" id="JARIHO010000015">
    <property type="protein sequence ID" value="KAJ7349596.1"/>
    <property type="molecule type" value="Genomic_DNA"/>
</dbReference>
<dbReference type="Proteomes" id="UP001218218">
    <property type="component" value="Unassembled WGS sequence"/>
</dbReference>
<keyword evidence="3" id="KW-1185">Reference proteome</keyword>
<name>A0AAD7A513_9AGAR</name>
<proteinExistence type="predicted"/>